<comment type="caution">
    <text evidence="11">The sequence shown here is derived from an EMBL/GenBank/DDBJ whole genome shotgun (WGS) entry which is preliminary data.</text>
</comment>
<feature type="transmembrane region" description="Helical" evidence="10">
    <location>
        <begin position="90"/>
        <end position="111"/>
    </location>
</feature>
<keyword evidence="9 10" id="KW-0472">Membrane</keyword>
<keyword evidence="7 10" id="KW-0445">Lipid transport</keyword>
<protein>
    <recommendedName>
        <fullName evidence="10">Protein ARV</fullName>
    </recommendedName>
</protein>
<evidence type="ECO:0000256" key="8">
    <source>
        <dbReference type="ARBA" id="ARBA00023098"/>
    </source>
</evidence>
<proteinExistence type="inferred from homology"/>
<evidence type="ECO:0000256" key="7">
    <source>
        <dbReference type="ARBA" id="ARBA00023055"/>
    </source>
</evidence>
<keyword evidence="4 10" id="KW-0812">Transmembrane</keyword>
<dbReference type="GO" id="GO:0032541">
    <property type="term" value="C:cortical endoplasmic reticulum"/>
    <property type="evidence" value="ECO:0007669"/>
    <property type="project" value="TreeGrafter"/>
</dbReference>
<keyword evidence="8 10" id="KW-0443">Lipid metabolism</keyword>
<evidence type="ECO:0000256" key="10">
    <source>
        <dbReference type="RuleBase" id="RU368065"/>
    </source>
</evidence>
<evidence type="ECO:0000256" key="3">
    <source>
        <dbReference type="ARBA" id="ARBA00022448"/>
    </source>
</evidence>
<dbReference type="PANTHER" id="PTHR14467:SF0">
    <property type="entry name" value="PROTEIN ARV1"/>
    <property type="match status" value="1"/>
</dbReference>
<comment type="similarity">
    <text evidence="2 10">Belongs to the ARV1 family.</text>
</comment>
<dbReference type="EMBL" id="LGAV01000002">
    <property type="protein sequence ID" value="KOS15769.1"/>
    <property type="molecule type" value="Genomic_DNA"/>
</dbReference>
<comment type="function">
    <text evidence="10">Mediator of sterol homeostasis involved in sterol uptake, trafficking and distribution into membranes.</text>
</comment>
<dbReference type="OrthoDB" id="2192830at2759"/>
<keyword evidence="10" id="KW-0333">Golgi apparatus</keyword>
<dbReference type="InterPro" id="IPR007290">
    <property type="entry name" value="Arv1"/>
</dbReference>
<evidence type="ECO:0000256" key="1">
    <source>
        <dbReference type="ARBA" id="ARBA00004477"/>
    </source>
</evidence>
<reference evidence="11 12" key="1">
    <citation type="submission" date="2015-07" db="EMBL/GenBank/DDBJ databases">
        <title>Draft Genome Sequence of Malassezia furfur CBS1878 and Malassezia pachydermatis CBS1879.</title>
        <authorList>
            <person name="Triana S."/>
            <person name="Ohm R."/>
            <person name="Gonzalez A."/>
            <person name="DeCock H."/>
            <person name="Restrepo S."/>
            <person name="Celis A."/>
        </authorList>
    </citation>
    <scope>NUCLEOTIDE SEQUENCE [LARGE SCALE GENOMIC DNA]</scope>
    <source>
        <strain evidence="11 12">CBS 1879</strain>
    </source>
</reference>
<keyword evidence="10" id="KW-0746">Sphingolipid metabolism</keyword>
<dbReference type="GO" id="GO:0000139">
    <property type="term" value="C:Golgi membrane"/>
    <property type="evidence" value="ECO:0007669"/>
    <property type="project" value="UniProtKB-SubCell"/>
</dbReference>
<dbReference type="VEuPathDB" id="FungiDB:Malapachy_2200"/>
<comment type="function">
    <text evidence="10">Regulates also the sphingolipid metabolism.</text>
</comment>
<evidence type="ECO:0000256" key="2">
    <source>
        <dbReference type="ARBA" id="ARBA00009187"/>
    </source>
</evidence>
<dbReference type="GO" id="GO:0005789">
    <property type="term" value="C:endoplasmic reticulum membrane"/>
    <property type="evidence" value="ECO:0007669"/>
    <property type="project" value="UniProtKB-SubCell"/>
</dbReference>
<keyword evidence="5 10" id="KW-0256">Endoplasmic reticulum</keyword>
<dbReference type="GO" id="GO:0097036">
    <property type="term" value="P:regulation of plasma membrane sterol distribution"/>
    <property type="evidence" value="ECO:0007669"/>
    <property type="project" value="UniProtKB-UniRule"/>
</dbReference>
<dbReference type="PANTHER" id="PTHR14467">
    <property type="entry name" value="ARV1"/>
    <property type="match status" value="1"/>
</dbReference>
<evidence type="ECO:0000256" key="4">
    <source>
        <dbReference type="ARBA" id="ARBA00022692"/>
    </source>
</evidence>
<feature type="transmembrane region" description="Helical" evidence="10">
    <location>
        <begin position="152"/>
        <end position="170"/>
    </location>
</feature>
<comment type="subcellular location">
    <subcellularLocation>
        <location evidence="1 10">Endoplasmic reticulum membrane</location>
        <topology evidence="1 10">Multi-pass membrane protein</topology>
    </subcellularLocation>
    <subcellularLocation>
        <location evidence="10">Golgi apparatus membrane</location>
        <topology evidence="10">Multi-pass membrane protein</topology>
    </subcellularLocation>
</comment>
<dbReference type="RefSeq" id="XP_017993401.1">
    <property type="nucleotide sequence ID" value="XM_018136692.1"/>
</dbReference>
<organism evidence="11 12">
    <name type="scientific">Malassezia pachydermatis</name>
    <dbReference type="NCBI Taxonomy" id="77020"/>
    <lineage>
        <taxon>Eukaryota</taxon>
        <taxon>Fungi</taxon>
        <taxon>Dikarya</taxon>
        <taxon>Basidiomycota</taxon>
        <taxon>Ustilaginomycotina</taxon>
        <taxon>Malasseziomycetes</taxon>
        <taxon>Malasseziales</taxon>
        <taxon>Malasseziaceae</taxon>
        <taxon>Malassezia</taxon>
    </lineage>
</organism>
<gene>
    <name evidence="11" type="ORF">Malapachy_2200</name>
</gene>
<feature type="transmembrane region" description="Helical" evidence="10">
    <location>
        <begin position="266"/>
        <end position="287"/>
    </location>
</feature>
<evidence type="ECO:0000256" key="5">
    <source>
        <dbReference type="ARBA" id="ARBA00022824"/>
    </source>
</evidence>
<dbReference type="AlphaFoldDB" id="A0A0M9VQQ4"/>
<evidence type="ECO:0000313" key="12">
    <source>
        <dbReference type="Proteomes" id="UP000037751"/>
    </source>
</evidence>
<dbReference type="Pfam" id="PF04161">
    <property type="entry name" value="Arv1"/>
    <property type="match status" value="1"/>
</dbReference>
<dbReference type="GO" id="GO:0032366">
    <property type="term" value="P:intracellular sterol transport"/>
    <property type="evidence" value="ECO:0007669"/>
    <property type="project" value="UniProtKB-UniRule"/>
</dbReference>
<accession>A0A0M9VQQ4</accession>
<sequence length="320" mass="36300">MPVCVHCARPVPSLLVKYGAGHMALARCGQLSVEGCGKLADPYLEHGYAVLVIDLILVKPRVYRHMLYNMAERGSHTPSTIPVNIHLRRWAALVLMESYLAWFSLCIYPFVMAEQDIHQLAMASPRDTWLAKRHPLLLGASRVLVATSLRMFALHATLILGGLVLQWSWMKWTRRNRYWALYAWHLPSVAMFYAHIGVVLLLALRLVWDSKLPRDRRQQRTQSWQKETLWPSDWPLFSQNTPAWPFVEWNTEWIIRNMIGGMSAGVALAAVFPMHPIAGAMVVLAGFSVQEAVRQAIEAWAGMPSSSLHALSSYCFHGYV</sequence>
<feature type="transmembrane region" description="Helical" evidence="10">
    <location>
        <begin position="190"/>
        <end position="208"/>
    </location>
</feature>
<evidence type="ECO:0000256" key="6">
    <source>
        <dbReference type="ARBA" id="ARBA00022989"/>
    </source>
</evidence>
<keyword evidence="12" id="KW-1185">Reference proteome</keyword>
<name>A0A0M9VQQ4_9BASI</name>
<dbReference type="GO" id="GO:0016125">
    <property type="term" value="P:sterol metabolic process"/>
    <property type="evidence" value="ECO:0007669"/>
    <property type="project" value="UniProtKB-UniRule"/>
</dbReference>
<keyword evidence="3 10" id="KW-0813">Transport</keyword>
<keyword evidence="6 10" id="KW-1133">Transmembrane helix</keyword>
<evidence type="ECO:0000256" key="9">
    <source>
        <dbReference type="ARBA" id="ARBA00023136"/>
    </source>
</evidence>
<dbReference type="Proteomes" id="UP000037751">
    <property type="component" value="Unassembled WGS sequence"/>
</dbReference>
<dbReference type="GeneID" id="28728567"/>
<evidence type="ECO:0000313" key="11">
    <source>
        <dbReference type="EMBL" id="KOS15769.1"/>
    </source>
</evidence>
<dbReference type="GO" id="GO:0006665">
    <property type="term" value="P:sphingolipid metabolic process"/>
    <property type="evidence" value="ECO:0007669"/>
    <property type="project" value="UniProtKB-UniRule"/>
</dbReference>